<dbReference type="Pfam" id="PF01814">
    <property type="entry name" value="Hemerythrin"/>
    <property type="match status" value="1"/>
</dbReference>
<name>A0AAJ1AYY2_MEDGN</name>
<dbReference type="PRINTS" id="PR00260">
    <property type="entry name" value="CHEMTRNSDUCR"/>
</dbReference>
<dbReference type="NCBIfam" id="NF033749">
    <property type="entry name" value="bact_hemeryth"/>
    <property type="match status" value="1"/>
</dbReference>
<evidence type="ECO:0000256" key="1">
    <source>
        <dbReference type="ARBA" id="ARBA00010587"/>
    </source>
</evidence>
<feature type="region of interest" description="Disordered" evidence="8">
    <location>
        <begin position="316"/>
        <end position="336"/>
    </location>
</feature>
<dbReference type="Gene3D" id="1.10.287.950">
    <property type="entry name" value="Methyl-accepting chemotaxis protein"/>
    <property type="match status" value="1"/>
</dbReference>
<dbReference type="Pfam" id="PF00015">
    <property type="entry name" value="MCPsignal"/>
    <property type="match status" value="1"/>
</dbReference>
<dbReference type="PANTHER" id="PTHR43531:SF11">
    <property type="entry name" value="METHYL-ACCEPTING CHEMOTAXIS PROTEIN 3"/>
    <property type="match status" value="1"/>
</dbReference>
<evidence type="ECO:0000256" key="9">
    <source>
        <dbReference type="SAM" id="Phobius"/>
    </source>
</evidence>
<dbReference type="GO" id="GO:0007165">
    <property type="term" value="P:signal transduction"/>
    <property type="evidence" value="ECO:0007669"/>
    <property type="project" value="UniProtKB-KW"/>
</dbReference>
<feature type="compositionally biased region" description="Low complexity" evidence="8">
    <location>
        <begin position="327"/>
        <end position="336"/>
    </location>
</feature>
<dbReference type="CDD" id="cd06225">
    <property type="entry name" value="HAMP"/>
    <property type="match status" value="1"/>
</dbReference>
<keyword evidence="9" id="KW-0472">Membrane</keyword>
<dbReference type="InterPro" id="IPR012312">
    <property type="entry name" value="Hemerythrin-like"/>
</dbReference>
<dbReference type="PANTHER" id="PTHR43531">
    <property type="entry name" value="PROTEIN ICFG"/>
    <property type="match status" value="1"/>
</dbReference>
<keyword evidence="9" id="KW-1133">Transmembrane helix</keyword>
<evidence type="ECO:0000313" key="13">
    <source>
        <dbReference type="Proteomes" id="UP001297422"/>
    </source>
</evidence>
<dbReference type="PROSITE" id="PS50111">
    <property type="entry name" value="CHEMOTAXIS_TRANSDUC_2"/>
    <property type="match status" value="1"/>
</dbReference>
<evidence type="ECO:0000259" key="10">
    <source>
        <dbReference type="PROSITE" id="PS50111"/>
    </source>
</evidence>
<comment type="similarity">
    <text evidence="1">Belongs to the hemerythrin family.</text>
</comment>
<dbReference type="Gene3D" id="6.10.340.10">
    <property type="match status" value="1"/>
</dbReference>
<dbReference type="GO" id="GO:0005886">
    <property type="term" value="C:plasma membrane"/>
    <property type="evidence" value="ECO:0007669"/>
    <property type="project" value="TreeGrafter"/>
</dbReference>
<dbReference type="AlphaFoldDB" id="A0AAJ1AYY2"/>
<dbReference type="InterPro" id="IPR035938">
    <property type="entry name" value="Hemerythrin-like_sf"/>
</dbReference>
<keyword evidence="2" id="KW-0145">Chemotaxis</keyword>
<dbReference type="Pfam" id="PF00672">
    <property type="entry name" value="HAMP"/>
    <property type="match status" value="1"/>
</dbReference>
<feature type="domain" description="Methyl-accepting transducer" evidence="10">
    <location>
        <begin position="312"/>
        <end position="541"/>
    </location>
</feature>
<dbReference type="CDD" id="cd12107">
    <property type="entry name" value="Hemerythrin"/>
    <property type="match status" value="1"/>
</dbReference>
<dbReference type="GO" id="GO:0004888">
    <property type="term" value="F:transmembrane signaling receptor activity"/>
    <property type="evidence" value="ECO:0007669"/>
    <property type="project" value="InterPro"/>
</dbReference>
<keyword evidence="6" id="KW-0807">Transducer</keyword>
<dbReference type="Proteomes" id="UP001297422">
    <property type="component" value="Unassembled WGS sequence"/>
</dbReference>
<protein>
    <submittedName>
        <fullName evidence="12">Bacteriohemerythrin</fullName>
    </submittedName>
</protein>
<sequence>MFNNLNVRKKLLVGFGIILILTILIASFSRIELKKSNDSLKDLMAGAVKADDLIKENRINMNIAARYLRDMVIEKDDSNYAAKTAIVQEEIAAIKKNFETLQTMDVLDKDELNEYQDAMEEWFEIGDKVLELLDKNEREEAQKVILEECTPALDKSVDLVKPLNEETDRIRTETVNESVQTTNTALIFLLVVSIGAVAAGILLCLKVTQSIVKPVNEVVEAMKGVANGQMSQELTYQSNDELGVLVENVKMTCTTLEEVVQDLTYLMDQMAKGNFDLHGNERVYKGDLAPILTSIRQMNHNLSDTLSQVQQISEQVAEGSDQVSSGAQNLSEASAEQASSVEELAATITEISENIQRTADNAKEASDKVYCAQNELTVSNEQMQDMIQAMAEISHKSEDIGKIIKTIEDIAFQTNILALNAAVEAARAGEAGRGFAVVADEVRNLASKSAEAAKNTTGLIEGTIEAVNNGTDIANRTADSLMATVESTKAAVTYVDDISSSAAEQAESIFQVRQGVDQIAGIVQTNSATAEESAAASEELSAQSQTLKNLVGVFNLRKDIKGFSGVTPPMMKTPSVPVRAPHIASIKRYEWEPGLETGNRLIDSQHKELIEKINDLLEACASGNGRSEINAMAQFLKDYTKKHFDDEEQLQKRFKYPDRVNHKRYHEEFKETVRKLSEELERDGASVSLVGKINSGVAEWLITHIKREDVRVAKHIEEQL</sequence>
<dbReference type="InterPro" id="IPR051310">
    <property type="entry name" value="MCP_chemotaxis"/>
</dbReference>
<evidence type="ECO:0000256" key="8">
    <source>
        <dbReference type="SAM" id="MobiDB-lite"/>
    </source>
</evidence>
<dbReference type="RefSeq" id="WP_173879744.1">
    <property type="nucleotide sequence ID" value="NZ_JAAIMT010000032.1"/>
</dbReference>
<evidence type="ECO:0000256" key="6">
    <source>
        <dbReference type="PROSITE-ProRule" id="PRU00284"/>
    </source>
</evidence>
<evidence type="ECO:0000256" key="2">
    <source>
        <dbReference type="ARBA" id="ARBA00022500"/>
    </source>
</evidence>
<dbReference type="InterPro" id="IPR024478">
    <property type="entry name" value="HlyB_4HB_MCP"/>
</dbReference>
<dbReference type="GO" id="GO:0046872">
    <property type="term" value="F:metal ion binding"/>
    <property type="evidence" value="ECO:0007669"/>
    <property type="project" value="UniProtKB-KW"/>
</dbReference>
<dbReference type="InterPro" id="IPR003660">
    <property type="entry name" value="HAMP_dom"/>
</dbReference>
<dbReference type="InterPro" id="IPR004090">
    <property type="entry name" value="Chemotax_Me-accpt_rcpt"/>
</dbReference>
<dbReference type="CDD" id="cd11386">
    <property type="entry name" value="MCP_signal"/>
    <property type="match status" value="1"/>
</dbReference>
<feature type="transmembrane region" description="Helical" evidence="9">
    <location>
        <begin position="12"/>
        <end position="31"/>
    </location>
</feature>
<keyword evidence="4" id="KW-0408">Iron</keyword>
<comment type="caution">
    <text evidence="12">The sequence shown here is derived from an EMBL/GenBank/DDBJ whole genome shotgun (WGS) entry which is preliminary data.</text>
</comment>
<evidence type="ECO:0000256" key="7">
    <source>
        <dbReference type="SAM" id="Coils"/>
    </source>
</evidence>
<dbReference type="InterPro" id="IPR012827">
    <property type="entry name" value="Hemerythrin_metal-bd"/>
</dbReference>
<dbReference type="Pfam" id="PF12729">
    <property type="entry name" value="4HB_MCP_1"/>
    <property type="match status" value="1"/>
</dbReference>
<dbReference type="GO" id="GO:0006935">
    <property type="term" value="P:chemotaxis"/>
    <property type="evidence" value="ECO:0007669"/>
    <property type="project" value="UniProtKB-KW"/>
</dbReference>
<evidence type="ECO:0000256" key="5">
    <source>
        <dbReference type="ARBA" id="ARBA00029447"/>
    </source>
</evidence>
<evidence type="ECO:0000256" key="4">
    <source>
        <dbReference type="ARBA" id="ARBA00023004"/>
    </source>
</evidence>
<dbReference type="SUPFAM" id="SSF58104">
    <property type="entry name" value="Methyl-accepting chemotaxis protein (MCP) signaling domain"/>
    <property type="match status" value="1"/>
</dbReference>
<feature type="domain" description="HAMP" evidence="11">
    <location>
        <begin position="209"/>
        <end position="261"/>
    </location>
</feature>
<evidence type="ECO:0000313" key="12">
    <source>
        <dbReference type="EMBL" id="MCB5495069.1"/>
    </source>
</evidence>
<gene>
    <name evidence="12" type="ORF">LIQ10_15225</name>
</gene>
<dbReference type="EMBL" id="JAJBNC010000030">
    <property type="protein sequence ID" value="MCB5495069.1"/>
    <property type="molecule type" value="Genomic_DNA"/>
</dbReference>
<evidence type="ECO:0000259" key="11">
    <source>
        <dbReference type="PROSITE" id="PS50885"/>
    </source>
</evidence>
<dbReference type="Gene3D" id="1.20.120.50">
    <property type="entry name" value="Hemerythrin-like"/>
    <property type="match status" value="1"/>
</dbReference>
<keyword evidence="3" id="KW-0479">Metal-binding</keyword>
<dbReference type="NCBIfam" id="TIGR02481">
    <property type="entry name" value="hemeryth_dom"/>
    <property type="match status" value="1"/>
</dbReference>
<organism evidence="12 13">
    <name type="scientific">Mediterraneibacter gnavus</name>
    <name type="common">Ruminococcus gnavus</name>
    <dbReference type="NCBI Taxonomy" id="33038"/>
    <lineage>
        <taxon>Bacteria</taxon>
        <taxon>Bacillati</taxon>
        <taxon>Bacillota</taxon>
        <taxon>Clostridia</taxon>
        <taxon>Lachnospirales</taxon>
        <taxon>Lachnospiraceae</taxon>
        <taxon>Mediterraneibacter</taxon>
    </lineage>
</organism>
<evidence type="ECO:0000256" key="3">
    <source>
        <dbReference type="ARBA" id="ARBA00022723"/>
    </source>
</evidence>
<dbReference type="InterPro" id="IPR004089">
    <property type="entry name" value="MCPsignal_dom"/>
</dbReference>
<feature type="coiled-coil region" evidence="7">
    <location>
        <begin position="341"/>
        <end position="368"/>
    </location>
</feature>
<dbReference type="SMART" id="SM00283">
    <property type="entry name" value="MA"/>
    <property type="match status" value="1"/>
</dbReference>
<keyword evidence="7" id="KW-0175">Coiled coil</keyword>
<comment type="similarity">
    <text evidence="5">Belongs to the methyl-accepting chemotaxis (MCP) protein family.</text>
</comment>
<accession>A0AAJ1AYY2</accession>
<proteinExistence type="inferred from homology"/>
<dbReference type="SMART" id="SM00304">
    <property type="entry name" value="HAMP"/>
    <property type="match status" value="2"/>
</dbReference>
<dbReference type="PROSITE" id="PS50885">
    <property type="entry name" value="HAMP"/>
    <property type="match status" value="1"/>
</dbReference>
<reference evidence="12" key="1">
    <citation type="submission" date="2021-10" db="EMBL/GenBank/DDBJ databases">
        <title>Collection of gut derived symbiotic bacterial strains cultured from healthy donors.</title>
        <authorList>
            <person name="Lin H."/>
            <person name="Littmann E."/>
            <person name="Claire K."/>
            <person name="Pamer E."/>
        </authorList>
    </citation>
    <scope>NUCLEOTIDE SEQUENCE</scope>
    <source>
        <strain evidence="12">MSK.23.4</strain>
    </source>
</reference>
<dbReference type="SUPFAM" id="SSF47188">
    <property type="entry name" value="Hemerythrin-like"/>
    <property type="match status" value="1"/>
</dbReference>
<keyword evidence="9" id="KW-0812">Transmembrane</keyword>